<organism evidence="1 2">
    <name type="scientific">Lasiosphaeria miniovina</name>
    <dbReference type="NCBI Taxonomy" id="1954250"/>
    <lineage>
        <taxon>Eukaryota</taxon>
        <taxon>Fungi</taxon>
        <taxon>Dikarya</taxon>
        <taxon>Ascomycota</taxon>
        <taxon>Pezizomycotina</taxon>
        <taxon>Sordariomycetes</taxon>
        <taxon>Sordariomycetidae</taxon>
        <taxon>Sordariales</taxon>
        <taxon>Lasiosphaeriaceae</taxon>
        <taxon>Lasiosphaeria</taxon>
    </lineage>
</organism>
<evidence type="ECO:0000313" key="2">
    <source>
        <dbReference type="Proteomes" id="UP001172101"/>
    </source>
</evidence>
<accession>A0AA40E5Z7</accession>
<dbReference type="RefSeq" id="XP_060301155.1">
    <property type="nucleotide sequence ID" value="XM_060444974.1"/>
</dbReference>
<name>A0AA40E5Z7_9PEZI</name>
<dbReference type="Proteomes" id="UP001172101">
    <property type="component" value="Unassembled WGS sequence"/>
</dbReference>
<keyword evidence="2" id="KW-1185">Reference proteome</keyword>
<dbReference type="GeneID" id="85328244"/>
<dbReference type="AlphaFoldDB" id="A0AA40E5Z7"/>
<dbReference type="EMBL" id="JAUIRO010000002">
    <property type="protein sequence ID" value="KAK0728300.1"/>
    <property type="molecule type" value="Genomic_DNA"/>
</dbReference>
<proteinExistence type="predicted"/>
<reference evidence="1" key="1">
    <citation type="submission" date="2023-06" db="EMBL/GenBank/DDBJ databases">
        <title>Genome-scale phylogeny and comparative genomics of the fungal order Sordariales.</title>
        <authorList>
            <consortium name="Lawrence Berkeley National Laboratory"/>
            <person name="Hensen N."/>
            <person name="Bonometti L."/>
            <person name="Westerberg I."/>
            <person name="Brannstrom I.O."/>
            <person name="Guillou S."/>
            <person name="Cros-Aarteil S."/>
            <person name="Calhoun S."/>
            <person name="Haridas S."/>
            <person name="Kuo A."/>
            <person name="Mondo S."/>
            <person name="Pangilinan J."/>
            <person name="Riley R."/>
            <person name="LaButti K."/>
            <person name="Andreopoulos B."/>
            <person name="Lipzen A."/>
            <person name="Chen C."/>
            <person name="Yanf M."/>
            <person name="Daum C."/>
            <person name="Ng V."/>
            <person name="Clum A."/>
            <person name="Steindorff A."/>
            <person name="Ohm R."/>
            <person name="Martin F."/>
            <person name="Silar P."/>
            <person name="Natvig D."/>
            <person name="Lalanne C."/>
            <person name="Gautier V."/>
            <person name="Ament-velasquez S.L."/>
            <person name="Kruys A."/>
            <person name="Hutchinson M.I."/>
            <person name="Powell A.J."/>
            <person name="Barry K."/>
            <person name="Miller A.N."/>
            <person name="Grigoriev I.V."/>
            <person name="Debuchy R."/>
            <person name="Gladieux P."/>
            <person name="Thoren M.H."/>
            <person name="Johannesson H."/>
        </authorList>
    </citation>
    <scope>NUCLEOTIDE SEQUENCE</scope>
    <source>
        <strain evidence="1">SMH2392-1A</strain>
    </source>
</reference>
<sequence length="184" mass="20219">MICEKCSLALQGDFDYGSPHHEDAASLMQGVESGCAICTCFYHALDTLLHLQKLRYPLGPGSDTVVPLREEYLIYEDVKFDSNWLNGCDGTHQKCSHNNQPTVYPTGLLELGESKGLNPGFIRLEAASLTNFRQAGIQHSDLPRAFVESGPGSTQDWRSESAKMHDVYSNRNLNVSLSGAANPN</sequence>
<gene>
    <name evidence="1" type="ORF">B0T26DRAFT_748537</name>
</gene>
<comment type="caution">
    <text evidence="1">The sequence shown here is derived from an EMBL/GenBank/DDBJ whole genome shotgun (WGS) entry which is preliminary data.</text>
</comment>
<protein>
    <submittedName>
        <fullName evidence="1">Uncharacterized protein</fullName>
    </submittedName>
</protein>
<evidence type="ECO:0000313" key="1">
    <source>
        <dbReference type="EMBL" id="KAK0728300.1"/>
    </source>
</evidence>